<organism evidence="3 4">
    <name type="scientific">Pedobacter planticolens</name>
    <dbReference type="NCBI Taxonomy" id="2679964"/>
    <lineage>
        <taxon>Bacteria</taxon>
        <taxon>Pseudomonadati</taxon>
        <taxon>Bacteroidota</taxon>
        <taxon>Sphingobacteriia</taxon>
        <taxon>Sphingobacteriales</taxon>
        <taxon>Sphingobacteriaceae</taxon>
        <taxon>Pedobacter</taxon>
    </lineage>
</organism>
<dbReference type="RefSeq" id="WP_182920743.1">
    <property type="nucleotide sequence ID" value="NZ_WNXD01000001.1"/>
</dbReference>
<reference evidence="3" key="1">
    <citation type="submission" date="2019-11" db="EMBL/GenBank/DDBJ databases">
        <title>Description of Pedobacter sp. LMG 31464T.</title>
        <authorList>
            <person name="Carlier A."/>
            <person name="Qi S."/>
            <person name="Vandamme P."/>
        </authorList>
    </citation>
    <scope>NUCLEOTIDE SEQUENCE</scope>
    <source>
        <strain evidence="3">LMG 31464</strain>
    </source>
</reference>
<dbReference type="AlphaFoldDB" id="A0A923DVX5"/>
<feature type="domain" description="LiaF transmembrane" evidence="2">
    <location>
        <begin position="7"/>
        <end position="71"/>
    </location>
</feature>
<protein>
    <recommendedName>
        <fullName evidence="2">LiaF transmembrane domain-containing protein</fullName>
    </recommendedName>
</protein>
<feature type="transmembrane region" description="Helical" evidence="1">
    <location>
        <begin position="34"/>
        <end position="51"/>
    </location>
</feature>
<dbReference type="InterPro" id="IPR054331">
    <property type="entry name" value="LiaF_TM"/>
</dbReference>
<evidence type="ECO:0000313" key="4">
    <source>
        <dbReference type="Proteomes" id="UP000601055"/>
    </source>
</evidence>
<proteinExistence type="predicted"/>
<evidence type="ECO:0000313" key="3">
    <source>
        <dbReference type="EMBL" id="MBB2144041.1"/>
    </source>
</evidence>
<dbReference type="Pfam" id="PF22570">
    <property type="entry name" value="LiaF-TM"/>
    <property type="match status" value="1"/>
</dbReference>
<comment type="caution">
    <text evidence="3">The sequence shown here is derived from an EMBL/GenBank/DDBJ whole genome shotgun (WGS) entry which is preliminary data.</text>
</comment>
<dbReference type="EMBL" id="WNXD01000001">
    <property type="protein sequence ID" value="MBB2144041.1"/>
    <property type="molecule type" value="Genomic_DNA"/>
</dbReference>
<evidence type="ECO:0000259" key="2">
    <source>
        <dbReference type="Pfam" id="PF22570"/>
    </source>
</evidence>
<keyword evidence="1" id="KW-0812">Transmembrane</keyword>
<keyword evidence="4" id="KW-1185">Reference proteome</keyword>
<gene>
    <name evidence="3" type="ORF">GM921_00960</name>
</gene>
<name>A0A923DVX5_9SPHI</name>
<feature type="transmembrane region" description="Helical" evidence="1">
    <location>
        <begin position="6"/>
        <end position="27"/>
    </location>
</feature>
<sequence length="321" mass="35874">MKLDKVIWGVLLLFIGGVLLLDNFNVIEFYWRNVWDFWPVFLIILGVNILFNRNNSQTGNIISLSILVITLSVLFVKGQQRPERGFWWNDRGNHVNIDMDDDDNDSDSNYSKLNFSEPLIAGDTLKKTILNISGGGTSFNLKGETDSLFSADVKKRNGNFALNKTTTDSVNTLTFKMQNKNNRRGWSIGNGGNDVDIRLNTAPIWEMHFGMGAGQIDFDLSNYKVRTFNFDGGAAELDIKLGDLLPITDVNVKTGVADVKIKIPTGSGCRIKTKTGLSSKDFTGFIKVSEGLYETPNYQSSTKKVFINFDGGLSSFEVDRY</sequence>
<keyword evidence="1" id="KW-0472">Membrane</keyword>
<feature type="transmembrane region" description="Helical" evidence="1">
    <location>
        <begin position="57"/>
        <end position="76"/>
    </location>
</feature>
<dbReference type="Proteomes" id="UP000601055">
    <property type="component" value="Unassembled WGS sequence"/>
</dbReference>
<accession>A0A923DVX5</accession>
<keyword evidence="1" id="KW-1133">Transmembrane helix</keyword>
<evidence type="ECO:0000256" key="1">
    <source>
        <dbReference type="SAM" id="Phobius"/>
    </source>
</evidence>